<keyword evidence="6" id="KW-0833">Ubl conjugation pathway</keyword>
<sequence>MGSVFGCLRPDDHEENENPNTPVCSSCFSQQIINVYIALFRREQARVSPSSEQAATPSASTSLTEENSIVDTYHPPPRPLPFDDPRCSQLRHQHGRVSRCDKGSAHFHEVSHPLRRINDTDKESIGTTKLWGRSDYEGGSKICCPESSLDHLSTKVASAAIYVDSSSEDEDVCPTCLEEYTSENPRIILQCTHHFHLCCIYDWMERSEACPVCGKVMVFNEMT</sequence>
<evidence type="ECO:0000313" key="15">
    <source>
        <dbReference type="RefSeq" id="XP_026659397.1"/>
    </source>
</evidence>
<comment type="catalytic activity">
    <reaction evidence="1">
        <text>S-ubiquitinyl-[E2 ubiquitin-conjugating enzyme]-L-cysteine + [acceptor protein]-L-lysine = [E2 ubiquitin-conjugating enzyme]-L-cysteine + N(6)-ubiquitinyl-[acceptor protein]-L-lysine.</text>
        <dbReference type="EC" id="2.3.2.27"/>
    </reaction>
</comment>
<evidence type="ECO:0000256" key="7">
    <source>
        <dbReference type="ARBA" id="ARBA00022833"/>
    </source>
</evidence>
<dbReference type="SMART" id="SM00184">
    <property type="entry name" value="RING"/>
    <property type="match status" value="1"/>
</dbReference>
<feature type="region of interest" description="Disordered" evidence="9">
    <location>
        <begin position="1"/>
        <end position="21"/>
    </location>
</feature>
<feature type="domain" description="RING-type" evidence="10">
    <location>
        <begin position="173"/>
        <end position="213"/>
    </location>
</feature>
<evidence type="ECO:0000256" key="1">
    <source>
        <dbReference type="ARBA" id="ARBA00000900"/>
    </source>
</evidence>
<dbReference type="InterPro" id="IPR001841">
    <property type="entry name" value="Znf_RING"/>
</dbReference>
<evidence type="ECO:0000256" key="3">
    <source>
        <dbReference type="ARBA" id="ARBA00022679"/>
    </source>
</evidence>
<evidence type="ECO:0000313" key="14">
    <source>
        <dbReference type="RefSeq" id="XP_008786034.1"/>
    </source>
</evidence>
<dbReference type="RefSeq" id="XP_008786032.1">
    <property type="nucleotide sequence ID" value="XM_008787810.4"/>
</dbReference>
<evidence type="ECO:0000256" key="5">
    <source>
        <dbReference type="ARBA" id="ARBA00022771"/>
    </source>
</evidence>
<dbReference type="PANTHER" id="PTHR46463:SF93">
    <property type="entry name" value="OS11G0629300 PROTEIN"/>
    <property type="match status" value="1"/>
</dbReference>
<evidence type="ECO:0000256" key="8">
    <source>
        <dbReference type="PROSITE-ProRule" id="PRU00175"/>
    </source>
</evidence>
<dbReference type="KEGG" id="pda:103704496"/>
<evidence type="ECO:0000256" key="2">
    <source>
        <dbReference type="ARBA" id="ARBA00012483"/>
    </source>
</evidence>
<dbReference type="RefSeq" id="XP_008786034.1">
    <property type="nucleotide sequence ID" value="XM_008787812.4"/>
</dbReference>
<dbReference type="GeneID" id="103704496"/>
<feature type="region of interest" description="Disordered" evidence="9">
    <location>
        <begin position="47"/>
        <end position="67"/>
    </location>
</feature>
<proteinExistence type="predicted"/>
<dbReference type="EC" id="2.3.2.27" evidence="2"/>
<gene>
    <name evidence="12 13 14 15" type="primary">LOC103704496</name>
</gene>
<dbReference type="GO" id="GO:0061630">
    <property type="term" value="F:ubiquitin protein ligase activity"/>
    <property type="evidence" value="ECO:0007669"/>
    <property type="project" value="UniProtKB-EC"/>
</dbReference>
<keyword evidence="7" id="KW-0862">Zinc</keyword>
<evidence type="ECO:0000259" key="10">
    <source>
        <dbReference type="PROSITE" id="PS50089"/>
    </source>
</evidence>
<evidence type="ECO:0000256" key="6">
    <source>
        <dbReference type="ARBA" id="ARBA00022786"/>
    </source>
</evidence>
<dbReference type="SUPFAM" id="SSF57850">
    <property type="entry name" value="RING/U-box"/>
    <property type="match status" value="1"/>
</dbReference>
<accession>A0A8B7BV84</accession>
<keyword evidence="5 8" id="KW-0863">Zinc-finger</keyword>
<evidence type="ECO:0000256" key="4">
    <source>
        <dbReference type="ARBA" id="ARBA00022723"/>
    </source>
</evidence>
<dbReference type="Pfam" id="PF13639">
    <property type="entry name" value="zf-RING_2"/>
    <property type="match status" value="1"/>
</dbReference>
<keyword evidence="11" id="KW-1185">Reference proteome</keyword>
<keyword evidence="4" id="KW-0479">Metal-binding</keyword>
<organism evidence="11 13">
    <name type="scientific">Phoenix dactylifera</name>
    <name type="common">Date palm</name>
    <dbReference type="NCBI Taxonomy" id="42345"/>
    <lineage>
        <taxon>Eukaryota</taxon>
        <taxon>Viridiplantae</taxon>
        <taxon>Streptophyta</taxon>
        <taxon>Embryophyta</taxon>
        <taxon>Tracheophyta</taxon>
        <taxon>Spermatophyta</taxon>
        <taxon>Magnoliopsida</taxon>
        <taxon>Liliopsida</taxon>
        <taxon>Arecaceae</taxon>
        <taxon>Coryphoideae</taxon>
        <taxon>Phoeniceae</taxon>
        <taxon>Phoenix</taxon>
    </lineage>
</organism>
<evidence type="ECO:0000313" key="12">
    <source>
        <dbReference type="RefSeq" id="XP_008786032.1"/>
    </source>
</evidence>
<dbReference type="AlphaFoldDB" id="A0A8B7BV84"/>
<dbReference type="Gene3D" id="3.30.40.10">
    <property type="entry name" value="Zinc/RING finger domain, C3HC4 (zinc finger)"/>
    <property type="match status" value="1"/>
</dbReference>
<dbReference type="InterPro" id="IPR013083">
    <property type="entry name" value="Znf_RING/FYVE/PHD"/>
</dbReference>
<dbReference type="PANTHER" id="PTHR46463">
    <property type="entry name" value="ZINC FINGER, RING/FYVE/PHD-TYPE"/>
    <property type="match status" value="1"/>
</dbReference>
<protein>
    <recommendedName>
        <fullName evidence="2">RING-type E3 ubiquitin transferase</fullName>
        <ecNumber evidence="2">2.3.2.27</ecNumber>
    </recommendedName>
</protein>
<evidence type="ECO:0000256" key="9">
    <source>
        <dbReference type="SAM" id="MobiDB-lite"/>
    </source>
</evidence>
<evidence type="ECO:0000313" key="13">
    <source>
        <dbReference type="RefSeq" id="XP_008786033.1"/>
    </source>
</evidence>
<dbReference type="Proteomes" id="UP000228380">
    <property type="component" value="Unplaced"/>
</dbReference>
<dbReference type="GO" id="GO:0008270">
    <property type="term" value="F:zinc ion binding"/>
    <property type="evidence" value="ECO:0007669"/>
    <property type="project" value="UniProtKB-KW"/>
</dbReference>
<dbReference type="OrthoDB" id="8062037at2759"/>
<dbReference type="PROSITE" id="PS50089">
    <property type="entry name" value="ZF_RING_2"/>
    <property type="match status" value="1"/>
</dbReference>
<keyword evidence="3" id="KW-0808">Transferase</keyword>
<reference evidence="12 13" key="1">
    <citation type="submission" date="2025-04" db="UniProtKB">
        <authorList>
            <consortium name="RefSeq"/>
        </authorList>
    </citation>
    <scope>IDENTIFICATION</scope>
    <source>
        <tissue evidence="12 13">Young leaves</tissue>
    </source>
</reference>
<evidence type="ECO:0000313" key="11">
    <source>
        <dbReference type="Proteomes" id="UP000228380"/>
    </source>
</evidence>
<name>A0A8B7BV84_PHODC</name>
<dbReference type="RefSeq" id="XP_026659397.1">
    <property type="nucleotide sequence ID" value="XM_026803596.2"/>
</dbReference>
<dbReference type="RefSeq" id="XP_008786033.1">
    <property type="nucleotide sequence ID" value="XM_008787811.4"/>
</dbReference>